<dbReference type="AlphaFoldDB" id="A0A0M3HKG2"/>
<accession>A0A0M3HKG2</accession>
<proteinExistence type="predicted"/>
<sequence>MFIISQNFSFTMVEESKVHTPLIAVERIPYVGTNMLKDPISVVDPEAFEIMKNVSCCDR</sequence>
<reference evidence="2" key="1">
    <citation type="submission" date="2017-02" db="UniProtKB">
        <authorList>
            <consortium name="WormBaseParasite"/>
        </authorList>
    </citation>
    <scope>IDENTIFICATION</scope>
</reference>
<evidence type="ECO:0000313" key="1">
    <source>
        <dbReference type="Proteomes" id="UP000036681"/>
    </source>
</evidence>
<keyword evidence="1" id="KW-1185">Reference proteome</keyword>
<dbReference type="WBParaSite" id="ALUE_0000200701-mRNA-1">
    <property type="protein sequence ID" value="ALUE_0000200701-mRNA-1"/>
    <property type="gene ID" value="ALUE_0000200701"/>
</dbReference>
<dbReference type="Proteomes" id="UP000036681">
    <property type="component" value="Unplaced"/>
</dbReference>
<name>A0A0M3HKG2_ASCLU</name>
<protein>
    <submittedName>
        <fullName evidence="2">GMC_oxred_C domain-containing protein</fullName>
    </submittedName>
</protein>
<organism evidence="1 2">
    <name type="scientific">Ascaris lumbricoides</name>
    <name type="common">Giant roundworm</name>
    <dbReference type="NCBI Taxonomy" id="6252"/>
    <lineage>
        <taxon>Eukaryota</taxon>
        <taxon>Metazoa</taxon>
        <taxon>Ecdysozoa</taxon>
        <taxon>Nematoda</taxon>
        <taxon>Chromadorea</taxon>
        <taxon>Rhabditida</taxon>
        <taxon>Spirurina</taxon>
        <taxon>Ascaridomorpha</taxon>
        <taxon>Ascaridoidea</taxon>
        <taxon>Ascarididae</taxon>
        <taxon>Ascaris</taxon>
    </lineage>
</organism>
<evidence type="ECO:0000313" key="2">
    <source>
        <dbReference type="WBParaSite" id="ALUE_0000200701-mRNA-1"/>
    </source>
</evidence>